<proteinExistence type="predicted"/>
<dbReference type="GO" id="GO:0005886">
    <property type="term" value="C:plasma membrane"/>
    <property type="evidence" value="ECO:0007669"/>
    <property type="project" value="TreeGrafter"/>
</dbReference>
<evidence type="ECO:0000313" key="4">
    <source>
        <dbReference type="Proteomes" id="UP000799536"/>
    </source>
</evidence>
<accession>A0A9P4JEN9</accession>
<name>A0A9P4JEN9_9PLEO</name>
<feature type="region of interest" description="Disordered" evidence="1">
    <location>
        <begin position="206"/>
        <end position="226"/>
    </location>
</feature>
<keyword evidence="2" id="KW-1133">Transmembrane helix</keyword>
<comment type="caution">
    <text evidence="3">The sequence shown here is derived from an EMBL/GenBank/DDBJ whole genome shotgun (WGS) entry which is preliminary data.</text>
</comment>
<feature type="region of interest" description="Disordered" evidence="1">
    <location>
        <begin position="259"/>
        <end position="406"/>
    </location>
</feature>
<dbReference type="AlphaFoldDB" id="A0A9P4JEN9"/>
<keyword evidence="4" id="KW-1185">Reference proteome</keyword>
<feature type="transmembrane region" description="Helical" evidence="2">
    <location>
        <begin position="32"/>
        <end position="50"/>
    </location>
</feature>
<dbReference type="PANTHER" id="PTHR40018:SF1">
    <property type="entry name" value="[PSI+] INDUCTION PROTEIN 2"/>
    <property type="match status" value="1"/>
</dbReference>
<feature type="compositionally biased region" description="Polar residues" evidence="1">
    <location>
        <begin position="279"/>
        <end position="303"/>
    </location>
</feature>
<dbReference type="EMBL" id="ML994202">
    <property type="protein sequence ID" value="KAF2197760.1"/>
    <property type="molecule type" value="Genomic_DNA"/>
</dbReference>
<keyword evidence="2" id="KW-0812">Transmembrane</keyword>
<dbReference type="OrthoDB" id="5401332at2759"/>
<protein>
    <submittedName>
        <fullName evidence="3">Uncharacterized protein</fullName>
    </submittedName>
</protein>
<feature type="compositionally biased region" description="Polar residues" evidence="1">
    <location>
        <begin position="362"/>
        <end position="372"/>
    </location>
</feature>
<evidence type="ECO:0000313" key="3">
    <source>
        <dbReference type="EMBL" id="KAF2197760.1"/>
    </source>
</evidence>
<dbReference type="PANTHER" id="PTHR40018">
    <property type="entry name" value="[PSI+] INDUCTION PROTEIN 2"/>
    <property type="match status" value="1"/>
</dbReference>
<dbReference type="InterPro" id="IPR037504">
    <property type="entry name" value="PSI_induc_2"/>
</dbReference>
<evidence type="ECO:0000256" key="1">
    <source>
        <dbReference type="SAM" id="MobiDB-lite"/>
    </source>
</evidence>
<keyword evidence="2" id="KW-0472">Membrane</keyword>
<sequence length="406" mass="43859">MVSLLLSRDVTGDIKDTLSSWDKCMAKSYCKWPVIAVIIIGSLIVLSLLVCLGRCICCGAECACCCFRCCAGCCGSGRKGHKRMASAQAPPPAPIYPPDTPYRSHAPPIFIQPHTTPSYAPLAHPATTFTSAQGPERAQYAQFDVENKSFNEDSLPAMPEWKDATSKHIEVEEHAVPEKPGDMEMNHLPNGGGTPTAFATTVGVSGRSMARSPGPRSPPQHGYGYGGGYQQNHSLIGGAPYGQQQEDHQGLPLVHSLTTPDSTAIPYGQYQEYGRSSPRPLNTQLNGQLQNHSPISPIGNQSYGPPLARNIVEMPSPRIPQNVSPIDDPPPRSHSPGYALSGTTAFEPSRSPAPAYPGQFTYPEQQSQPTEQQRYRAFSPAQEQDSGSWPLSAPQRKPVNGSWKEV</sequence>
<dbReference type="Proteomes" id="UP000799536">
    <property type="component" value="Unassembled WGS sequence"/>
</dbReference>
<evidence type="ECO:0000256" key="2">
    <source>
        <dbReference type="SAM" id="Phobius"/>
    </source>
</evidence>
<dbReference type="GO" id="GO:0005935">
    <property type="term" value="C:cellular bud neck"/>
    <property type="evidence" value="ECO:0007669"/>
    <property type="project" value="TreeGrafter"/>
</dbReference>
<reference evidence="3" key="1">
    <citation type="journal article" date="2020" name="Stud. Mycol.">
        <title>101 Dothideomycetes genomes: a test case for predicting lifestyles and emergence of pathogens.</title>
        <authorList>
            <person name="Haridas S."/>
            <person name="Albert R."/>
            <person name="Binder M."/>
            <person name="Bloem J."/>
            <person name="Labutti K."/>
            <person name="Salamov A."/>
            <person name="Andreopoulos B."/>
            <person name="Baker S."/>
            <person name="Barry K."/>
            <person name="Bills G."/>
            <person name="Bluhm B."/>
            <person name="Cannon C."/>
            <person name="Castanera R."/>
            <person name="Culley D."/>
            <person name="Daum C."/>
            <person name="Ezra D."/>
            <person name="Gonzalez J."/>
            <person name="Henrissat B."/>
            <person name="Kuo A."/>
            <person name="Liang C."/>
            <person name="Lipzen A."/>
            <person name="Lutzoni F."/>
            <person name="Magnuson J."/>
            <person name="Mondo S."/>
            <person name="Nolan M."/>
            <person name="Ohm R."/>
            <person name="Pangilinan J."/>
            <person name="Park H.-J."/>
            <person name="Ramirez L."/>
            <person name="Alfaro M."/>
            <person name="Sun H."/>
            <person name="Tritt A."/>
            <person name="Yoshinaga Y."/>
            <person name="Zwiers L.-H."/>
            <person name="Turgeon B."/>
            <person name="Goodwin S."/>
            <person name="Spatafora J."/>
            <person name="Crous P."/>
            <person name="Grigoriev I."/>
        </authorList>
    </citation>
    <scope>NUCLEOTIDE SEQUENCE</scope>
    <source>
        <strain evidence="3">ATCC 74209</strain>
    </source>
</reference>
<gene>
    <name evidence="3" type="ORF">GQ43DRAFT_483883</name>
</gene>
<organism evidence="3 4">
    <name type="scientific">Delitschia confertaspora ATCC 74209</name>
    <dbReference type="NCBI Taxonomy" id="1513339"/>
    <lineage>
        <taxon>Eukaryota</taxon>
        <taxon>Fungi</taxon>
        <taxon>Dikarya</taxon>
        <taxon>Ascomycota</taxon>
        <taxon>Pezizomycotina</taxon>
        <taxon>Dothideomycetes</taxon>
        <taxon>Pleosporomycetidae</taxon>
        <taxon>Pleosporales</taxon>
        <taxon>Delitschiaceae</taxon>
        <taxon>Delitschia</taxon>
    </lineage>
</organism>